<proteinExistence type="predicted"/>
<sequence length="76" mass="8334">KVRKETNSAQQYVLLPLWSTSSKDPQNIDADAAFDAKENESEVHVSPSSSNKPKKHDEKAKREAKGKSPPDLSTGV</sequence>
<dbReference type="AlphaFoldDB" id="A0A699UZL8"/>
<organism evidence="2">
    <name type="scientific">Tanacetum cinerariifolium</name>
    <name type="common">Dalmatian daisy</name>
    <name type="synonym">Chrysanthemum cinerariifolium</name>
    <dbReference type="NCBI Taxonomy" id="118510"/>
    <lineage>
        <taxon>Eukaryota</taxon>
        <taxon>Viridiplantae</taxon>
        <taxon>Streptophyta</taxon>
        <taxon>Embryophyta</taxon>
        <taxon>Tracheophyta</taxon>
        <taxon>Spermatophyta</taxon>
        <taxon>Magnoliopsida</taxon>
        <taxon>eudicotyledons</taxon>
        <taxon>Gunneridae</taxon>
        <taxon>Pentapetalae</taxon>
        <taxon>asterids</taxon>
        <taxon>campanulids</taxon>
        <taxon>Asterales</taxon>
        <taxon>Asteraceae</taxon>
        <taxon>Asteroideae</taxon>
        <taxon>Anthemideae</taxon>
        <taxon>Anthemidinae</taxon>
        <taxon>Tanacetum</taxon>
    </lineage>
</organism>
<feature type="region of interest" description="Disordered" evidence="1">
    <location>
        <begin position="35"/>
        <end position="76"/>
    </location>
</feature>
<evidence type="ECO:0000313" key="2">
    <source>
        <dbReference type="EMBL" id="GFD26526.1"/>
    </source>
</evidence>
<comment type="caution">
    <text evidence="2">The sequence shown here is derived from an EMBL/GenBank/DDBJ whole genome shotgun (WGS) entry which is preliminary data.</text>
</comment>
<protein>
    <submittedName>
        <fullName evidence="2">Uncharacterized protein</fullName>
    </submittedName>
</protein>
<name>A0A699UZL8_TANCI</name>
<reference evidence="2" key="1">
    <citation type="journal article" date="2019" name="Sci. Rep.">
        <title>Draft genome of Tanacetum cinerariifolium, the natural source of mosquito coil.</title>
        <authorList>
            <person name="Yamashiro T."/>
            <person name="Shiraishi A."/>
            <person name="Satake H."/>
            <person name="Nakayama K."/>
        </authorList>
    </citation>
    <scope>NUCLEOTIDE SEQUENCE</scope>
</reference>
<dbReference type="EMBL" id="BKCJ011369446">
    <property type="protein sequence ID" value="GFD26526.1"/>
    <property type="molecule type" value="Genomic_DNA"/>
</dbReference>
<feature type="compositionally biased region" description="Basic and acidic residues" evidence="1">
    <location>
        <begin position="55"/>
        <end position="68"/>
    </location>
</feature>
<gene>
    <name evidence="2" type="ORF">Tci_898495</name>
</gene>
<evidence type="ECO:0000256" key="1">
    <source>
        <dbReference type="SAM" id="MobiDB-lite"/>
    </source>
</evidence>
<feature type="non-terminal residue" evidence="2">
    <location>
        <position position="1"/>
    </location>
</feature>
<accession>A0A699UZL8</accession>